<evidence type="ECO:0000256" key="6">
    <source>
        <dbReference type="ARBA" id="ARBA00023136"/>
    </source>
</evidence>
<dbReference type="PANTHER" id="PTHR43394">
    <property type="entry name" value="ATP-DEPENDENT PERMEASE MDL1, MITOCHONDRIAL"/>
    <property type="match status" value="1"/>
</dbReference>
<keyword evidence="4" id="KW-0067">ATP-binding</keyword>
<dbReference type="SMART" id="SM00382">
    <property type="entry name" value="AAA"/>
    <property type="match status" value="1"/>
</dbReference>
<evidence type="ECO:0000259" key="8">
    <source>
        <dbReference type="PROSITE" id="PS50893"/>
    </source>
</evidence>
<feature type="transmembrane region" description="Helical" evidence="7">
    <location>
        <begin position="875"/>
        <end position="894"/>
    </location>
</feature>
<evidence type="ECO:0000256" key="5">
    <source>
        <dbReference type="ARBA" id="ARBA00022989"/>
    </source>
</evidence>
<dbReference type="InterPro" id="IPR027417">
    <property type="entry name" value="P-loop_NTPase"/>
</dbReference>
<keyword evidence="5 7" id="KW-1133">Transmembrane helix</keyword>
<dbReference type="InterPro" id="IPR036597">
    <property type="entry name" value="Fido-like_dom_sf"/>
</dbReference>
<keyword evidence="2 7" id="KW-0812">Transmembrane</keyword>
<feature type="domain" description="Fido" evidence="10">
    <location>
        <begin position="375"/>
        <end position="512"/>
    </location>
</feature>
<feature type="transmembrane region" description="Helical" evidence="7">
    <location>
        <begin position="841"/>
        <end position="863"/>
    </location>
</feature>
<gene>
    <name evidence="11" type="ORF">CCMP2556_LOCUS4845</name>
</gene>
<feature type="domain" description="ABC transporter" evidence="8">
    <location>
        <begin position="938"/>
        <end position="1182"/>
    </location>
</feature>
<dbReference type="CDD" id="cd03249">
    <property type="entry name" value="ABC_MTABC3_MDL1_MDL2"/>
    <property type="match status" value="1"/>
</dbReference>
<keyword evidence="6 7" id="KW-0472">Membrane</keyword>
<accession>A0ABP0I631</accession>
<protein>
    <submittedName>
        <fullName evidence="11">Uncharacterized protein</fullName>
    </submittedName>
</protein>
<evidence type="ECO:0000259" key="9">
    <source>
        <dbReference type="PROSITE" id="PS50929"/>
    </source>
</evidence>
<feature type="transmembrane region" description="Helical" evidence="7">
    <location>
        <begin position="664"/>
        <end position="687"/>
    </location>
</feature>
<evidence type="ECO:0000256" key="3">
    <source>
        <dbReference type="ARBA" id="ARBA00022741"/>
    </source>
</evidence>
<dbReference type="Gene3D" id="1.20.1560.10">
    <property type="entry name" value="ABC transporter type 1, transmembrane domain"/>
    <property type="match status" value="1"/>
</dbReference>
<dbReference type="InterPro" id="IPR003439">
    <property type="entry name" value="ABC_transporter-like_ATP-bd"/>
</dbReference>
<evidence type="ECO:0000256" key="4">
    <source>
        <dbReference type="ARBA" id="ARBA00022840"/>
    </source>
</evidence>
<dbReference type="Gene3D" id="3.40.50.300">
    <property type="entry name" value="P-loop containing nucleotide triphosphate hydrolases"/>
    <property type="match status" value="1"/>
</dbReference>
<feature type="domain" description="ABC transmembrane type-1" evidence="9">
    <location>
        <begin position="618"/>
        <end position="902"/>
    </location>
</feature>
<sequence>MEGYATGGVSRAKFMKLSGEEIPCTVPVLCTVREAALTLQKFLPGGSLRLITEAGEVLSGSDVIPSEGAVQVQVMSIAEGQWSSLYCGAFEGFDEAKLRGALQEAWPGDWQRRRAEPEHPGQDTMDEELKEWQEQCREVLQEVVLKSAGPWADYWTFGHAACSYGYWYVRPPYPTRAPSIDLMVNDLKRWQKIVLDLEDEFAHLRTRCSGLELGEHLEMAIASLLRHCPDHRTEVYWHVGFEMWYEPFAMLVKWYLSSAGFEESQQDILTLVDNAITGFNSYHTPKDTAAQVAAKVASETKALFQEVDSTRDWVQARELLSDVETPKELAELSSCEDPHLRFIETVDERRDATRAARMRYALARCREDALSGKELELSLLLTWQHCIMGEKNQDAFREHDAYAKKGRERYPMLRNTESDFVHLLSEASAGESTGKSLESVALRACRAYLDILFFHPFDDGQSRLARLVFDFVLTRAGYTVSQPERIFLFSKSAKDSEGAVKLVELVNQLIVKPKEDWCSPLQKWVADHPPPGLQYKSRWPTQLGALRLPHTRPLAPVTRFQRMGWTRWPQRALATLRDVSVRRSTQKTEEQKSLASQKPTVRRLMALLWPDHALLGMALCFLVGAAVSQAFLPHCLSETLKAIIDGQASGQLAVSTFTGPLSNLLLAAIAGAFFSSLRGACFIIIGARASVRLRRQLLESLLKQEVGFFDTTKTGEITWRLTQDCQRVADQVSFNVNFFSRTVVELVATLCFMLSYSTELTMISFATVPLVAVLSNRVGHYMQKLSEETQQKLADANAVAEEALSSIATVRTFGGQIYEQRRFQENLQKFYHLESRRAKVYIGYLFVIMMLPHLSNCLVLFQIGRLCVQGLSAPVLLAFVFYLQTLNGCFNSLADIYTNIMQALGSATRVFELVHRTPRQQLQNLGGEIPKELVRGHIELKDVSFSYPAHPERLVLQNLSLECPPGKAIALVGPSGGGKSTCVALIQRLYGPHQGHVLLDQRDVLEYGENYTELVSAVSQEPLLFGCSIRENILYGLPDDHPARTDALSPDVVSAACLANAHHFIQQMADGYDSCVGERGVQLSGGQKQRIAIARALVRKPQVLLLDEATSALDAESELQVQMAINNLVAHHDMTVVIVAHRLSTVKKADVIYVIENGRVVEEGSHQQLLSLDGHYRRLVDKQLRA</sequence>
<comment type="caution">
    <text evidence="11">The sequence shown here is derived from an EMBL/GenBank/DDBJ whole genome shotgun (WGS) entry which is preliminary data.</text>
</comment>
<dbReference type="SUPFAM" id="SSF140931">
    <property type="entry name" value="Fic-like"/>
    <property type="match status" value="1"/>
</dbReference>
<name>A0ABP0I631_9DINO</name>
<dbReference type="CDD" id="cd18572">
    <property type="entry name" value="ABC_6TM_TAP"/>
    <property type="match status" value="1"/>
</dbReference>
<dbReference type="InterPro" id="IPR039421">
    <property type="entry name" value="Type_1_exporter"/>
</dbReference>
<dbReference type="PANTHER" id="PTHR43394:SF19">
    <property type="entry name" value="ABC TRANSPORTER B FAMILY"/>
    <property type="match status" value="1"/>
</dbReference>
<comment type="subcellular location">
    <subcellularLocation>
        <location evidence="1">Membrane</location>
        <topology evidence="1">Multi-pass membrane protein</topology>
    </subcellularLocation>
</comment>
<dbReference type="Gene3D" id="1.10.3290.10">
    <property type="entry name" value="Fido-like domain"/>
    <property type="match status" value="1"/>
</dbReference>
<keyword evidence="3" id="KW-0547">Nucleotide-binding</keyword>
<dbReference type="Pfam" id="PF00005">
    <property type="entry name" value="ABC_tran"/>
    <property type="match status" value="1"/>
</dbReference>
<dbReference type="InterPro" id="IPR003593">
    <property type="entry name" value="AAA+_ATPase"/>
</dbReference>
<dbReference type="InterPro" id="IPR036640">
    <property type="entry name" value="ABC1_TM_sf"/>
</dbReference>
<dbReference type="InterPro" id="IPR011527">
    <property type="entry name" value="ABC1_TM_dom"/>
</dbReference>
<keyword evidence="12" id="KW-1185">Reference proteome</keyword>
<proteinExistence type="predicted"/>
<dbReference type="Proteomes" id="UP001642484">
    <property type="component" value="Unassembled WGS sequence"/>
</dbReference>
<reference evidence="11 12" key="1">
    <citation type="submission" date="2024-02" db="EMBL/GenBank/DDBJ databases">
        <authorList>
            <person name="Chen Y."/>
            <person name="Shah S."/>
            <person name="Dougan E. K."/>
            <person name="Thang M."/>
            <person name="Chan C."/>
        </authorList>
    </citation>
    <scope>NUCLEOTIDE SEQUENCE [LARGE SCALE GENOMIC DNA]</scope>
</reference>
<dbReference type="EMBL" id="CAXAMN010002025">
    <property type="protein sequence ID" value="CAK8997401.1"/>
    <property type="molecule type" value="Genomic_DNA"/>
</dbReference>
<organism evidence="11 12">
    <name type="scientific">Durusdinium trenchii</name>
    <dbReference type="NCBI Taxonomy" id="1381693"/>
    <lineage>
        <taxon>Eukaryota</taxon>
        <taxon>Sar</taxon>
        <taxon>Alveolata</taxon>
        <taxon>Dinophyceae</taxon>
        <taxon>Suessiales</taxon>
        <taxon>Symbiodiniaceae</taxon>
        <taxon>Durusdinium</taxon>
    </lineage>
</organism>
<dbReference type="PROSITE" id="PS50929">
    <property type="entry name" value="ABC_TM1F"/>
    <property type="match status" value="1"/>
</dbReference>
<dbReference type="InterPro" id="IPR017871">
    <property type="entry name" value="ABC_transporter-like_CS"/>
</dbReference>
<evidence type="ECO:0000256" key="2">
    <source>
        <dbReference type="ARBA" id="ARBA00022692"/>
    </source>
</evidence>
<dbReference type="PROSITE" id="PS00211">
    <property type="entry name" value="ABC_TRANSPORTER_1"/>
    <property type="match status" value="1"/>
</dbReference>
<dbReference type="PROSITE" id="PS50893">
    <property type="entry name" value="ABC_TRANSPORTER_2"/>
    <property type="match status" value="1"/>
</dbReference>
<dbReference type="SUPFAM" id="SSF90123">
    <property type="entry name" value="ABC transporter transmembrane region"/>
    <property type="match status" value="1"/>
</dbReference>
<evidence type="ECO:0000256" key="7">
    <source>
        <dbReference type="SAM" id="Phobius"/>
    </source>
</evidence>
<dbReference type="SUPFAM" id="SSF52540">
    <property type="entry name" value="P-loop containing nucleoside triphosphate hydrolases"/>
    <property type="match status" value="1"/>
</dbReference>
<evidence type="ECO:0000313" key="11">
    <source>
        <dbReference type="EMBL" id="CAK8997401.1"/>
    </source>
</evidence>
<evidence type="ECO:0000313" key="12">
    <source>
        <dbReference type="Proteomes" id="UP001642484"/>
    </source>
</evidence>
<evidence type="ECO:0000259" key="10">
    <source>
        <dbReference type="PROSITE" id="PS51459"/>
    </source>
</evidence>
<dbReference type="PROSITE" id="PS51459">
    <property type="entry name" value="FIDO"/>
    <property type="match status" value="1"/>
</dbReference>
<dbReference type="InterPro" id="IPR003812">
    <property type="entry name" value="Fido"/>
</dbReference>
<dbReference type="Pfam" id="PF00664">
    <property type="entry name" value="ABC_membrane"/>
    <property type="match status" value="1"/>
</dbReference>
<evidence type="ECO:0000256" key="1">
    <source>
        <dbReference type="ARBA" id="ARBA00004141"/>
    </source>
</evidence>